<gene>
    <name evidence="2" type="primary">Tbata</name>
    <name evidence="2" type="ORF">GTO92_0005878</name>
</gene>
<sequence length="311" mass="34027">MPAGEELQQETSSRKFCCQGAALNDGGLETNVRHPHWCVNDAPVCSVNDDCLFLTMPCHLEKSGLARSYLMMMSPSTALGSEYACCSWKPAMASGPAAVTATGLPVLHVGLQLWREELRNLTARAGLGTAAEKRKVTLLEQGGQQLAGRVTSTGRLREDQRRRSEELLVLDLLCQILHTDSLTAVQTWLLTASDTEKDKVLSLIHRVTSGCQPEVQPTQSEEQKLPAIAVPCTSSDLPTTPVKSQKKDLQSRTEKAERLEPSNLFLKKITSEFTRVLLISLSGPDVILKYRVADSGEIHHCKGSFPPVRAP</sequence>
<comment type="caution">
    <text evidence="2">The sequence shown here is derived from an EMBL/GenBank/DDBJ whole genome shotgun (WGS) entry which is preliminary data.</text>
</comment>
<evidence type="ECO:0000313" key="3">
    <source>
        <dbReference type="Proteomes" id="UP001166052"/>
    </source>
</evidence>
<feature type="non-terminal residue" evidence="2">
    <location>
        <position position="311"/>
    </location>
</feature>
<feature type="non-terminal residue" evidence="2">
    <location>
        <position position="1"/>
    </location>
</feature>
<dbReference type="EMBL" id="JAAWVN010013364">
    <property type="protein sequence ID" value="MBN3291605.1"/>
    <property type="molecule type" value="Genomic_DNA"/>
</dbReference>
<dbReference type="Pfam" id="PF15256">
    <property type="entry name" value="SPATIAL"/>
    <property type="match status" value="1"/>
</dbReference>
<accession>A0ABS2YXU4</accession>
<evidence type="ECO:0000313" key="2">
    <source>
        <dbReference type="EMBL" id="MBN3291605.1"/>
    </source>
</evidence>
<feature type="compositionally biased region" description="Basic and acidic residues" evidence="1">
    <location>
        <begin position="245"/>
        <end position="255"/>
    </location>
</feature>
<feature type="compositionally biased region" description="Polar residues" evidence="1">
    <location>
        <begin position="234"/>
        <end position="243"/>
    </location>
</feature>
<dbReference type="InterPro" id="IPR037394">
    <property type="entry name" value="TBATA-like"/>
</dbReference>
<reference evidence="2" key="1">
    <citation type="journal article" date="2021" name="Cell">
        <title>Tracing the genetic footprints of vertebrate landing in non-teleost ray-finned fishes.</title>
        <authorList>
            <person name="Bi X."/>
            <person name="Wang K."/>
            <person name="Yang L."/>
            <person name="Pan H."/>
            <person name="Jiang H."/>
            <person name="Wei Q."/>
            <person name="Fang M."/>
            <person name="Yu H."/>
            <person name="Zhu C."/>
            <person name="Cai Y."/>
            <person name="He Y."/>
            <person name="Gan X."/>
            <person name="Zeng H."/>
            <person name="Yu D."/>
            <person name="Zhu Y."/>
            <person name="Jiang H."/>
            <person name="Qiu Q."/>
            <person name="Yang H."/>
            <person name="Zhang Y.E."/>
            <person name="Wang W."/>
            <person name="Zhu M."/>
            <person name="He S."/>
            <person name="Zhang G."/>
        </authorList>
    </citation>
    <scope>NUCLEOTIDE SEQUENCE</scope>
    <source>
        <strain evidence="2">Bchr_001</strain>
    </source>
</reference>
<dbReference type="PANTHER" id="PTHR33772:SF1">
    <property type="entry name" value="PROTEIN TBATA"/>
    <property type="match status" value="1"/>
</dbReference>
<keyword evidence="3" id="KW-1185">Reference proteome</keyword>
<evidence type="ECO:0000256" key="1">
    <source>
        <dbReference type="SAM" id="MobiDB-lite"/>
    </source>
</evidence>
<organism evidence="2 3">
    <name type="scientific">Polypterus senegalus</name>
    <name type="common">Senegal bichir</name>
    <dbReference type="NCBI Taxonomy" id="55291"/>
    <lineage>
        <taxon>Eukaryota</taxon>
        <taxon>Metazoa</taxon>
        <taxon>Chordata</taxon>
        <taxon>Craniata</taxon>
        <taxon>Vertebrata</taxon>
        <taxon>Euteleostomi</taxon>
        <taxon>Actinopterygii</taxon>
        <taxon>Polypteriformes</taxon>
        <taxon>Polypteridae</taxon>
        <taxon>Polypterus</taxon>
    </lineage>
</organism>
<dbReference type="Proteomes" id="UP001166052">
    <property type="component" value="Unassembled WGS sequence"/>
</dbReference>
<protein>
    <submittedName>
        <fullName evidence="2">TBATA protein</fullName>
    </submittedName>
</protein>
<dbReference type="PANTHER" id="PTHR33772">
    <property type="entry name" value="THYMUS, BRAIN AND TESTES-ASSOCIATED"/>
    <property type="match status" value="1"/>
</dbReference>
<feature type="region of interest" description="Disordered" evidence="1">
    <location>
        <begin position="234"/>
        <end position="255"/>
    </location>
</feature>
<name>A0ABS2YXU4_POLSE</name>
<proteinExistence type="predicted"/>